<dbReference type="Gene3D" id="3.90.550.10">
    <property type="entry name" value="Spore Coat Polysaccharide Biosynthesis Protein SpsA, Chain A"/>
    <property type="match status" value="1"/>
</dbReference>
<keyword evidence="6" id="KW-1133">Transmembrane helix</keyword>
<dbReference type="PANTHER" id="PTHR43646:SF2">
    <property type="entry name" value="GLYCOSYLTRANSFERASE 2-LIKE DOMAIN-CONTAINING PROTEIN"/>
    <property type="match status" value="1"/>
</dbReference>
<dbReference type="PANTHER" id="PTHR43646">
    <property type="entry name" value="GLYCOSYLTRANSFERASE"/>
    <property type="match status" value="1"/>
</dbReference>
<evidence type="ECO:0000256" key="6">
    <source>
        <dbReference type="SAM" id="Phobius"/>
    </source>
</evidence>
<keyword evidence="5 6" id="KW-0472">Membrane</keyword>
<feature type="transmembrane region" description="Helical" evidence="6">
    <location>
        <begin position="130"/>
        <end position="149"/>
    </location>
</feature>
<organism evidence="8">
    <name type="scientific">uncultured Caudovirales phage</name>
    <dbReference type="NCBI Taxonomy" id="2100421"/>
    <lineage>
        <taxon>Viruses</taxon>
        <taxon>Duplodnaviria</taxon>
        <taxon>Heunggongvirae</taxon>
        <taxon>Uroviricota</taxon>
        <taxon>Caudoviricetes</taxon>
        <taxon>Peduoviridae</taxon>
        <taxon>Maltschvirus</taxon>
        <taxon>Maltschvirus maltsch</taxon>
    </lineage>
</organism>
<evidence type="ECO:0000313" key="8">
    <source>
        <dbReference type="EMBL" id="CAB4163008.1"/>
    </source>
</evidence>
<dbReference type="GO" id="GO:0016757">
    <property type="term" value="F:glycosyltransferase activity"/>
    <property type="evidence" value="ECO:0007669"/>
    <property type="project" value="UniProtKB-KW"/>
</dbReference>
<keyword evidence="2" id="KW-1003">Cell membrane</keyword>
<evidence type="ECO:0000256" key="5">
    <source>
        <dbReference type="ARBA" id="ARBA00023136"/>
    </source>
</evidence>
<protein>
    <submittedName>
        <fullName evidence="8">COG1216 Predicted glycosyltransferases</fullName>
    </submittedName>
</protein>
<keyword evidence="6" id="KW-0812">Transmembrane</keyword>
<dbReference type="InterPro" id="IPR001173">
    <property type="entry name" value="Glyco_trans_2-like"/>
</dbReference>
<dbReference type="CDD" id="cd06423">
    <property type="entry name" value="CESA_like"/>
    <property type="match status" value="1"/>
</dbReference>
<evidence type="ECO:0000256" key="3">
    <source>
        <dbReference type="ARBA" id="ARBA00022676"/>
    </source>
</evidence>
<accession>A0A6J5P0X6</accession>
<evidence type="ECO:0000256" key="4">
    <source>
        <dbReference type="ARBA" id="ARBA00022679"/>
    </source>
</evidence>
<evidence type="ECO:0000256" key="1">
    <source>
        <dbReference type="ARBA" id="ARBA00004236"/>
    </source>
</evidence>
<name>A0A6J5P0X6_9CAUD</name>
<keyword evidence="4 8" id="KW-0808">Transferase</keyword>
<dbReference type="Pfam" id="PF00535">
    <property type="entry name" value="Glycos_transf_2"/>
    <property type="match status" value="1"/>
</dbReference>
<feature type="domain" description="Glycosyltransferase 2-like" evidence="7">
    <location>
        <begin position="5"/>
        <end position="161"/>
    </location>
</feature>
<sequence>MIGVSFIIPCYNEEKFIKDCIRSIKDDTQGMSNIEIIVIDNNCTDSTAEIARDEGVIVVNEDQKGVVFARQRGYLESKYDLLANIDADSRIPLGWTETALKTMSDESVVAVTGPLIYYDATLKLRFLVKIYYYFAYISCMLIGVFLQGGNCMIRKSALQEVGGYDTTVVFYGEDTMTAKRLQVFGKIKFNLKLNLLSSSRRLEKQGIVNTTWLYLVNYLYVTFKGKPHTNEYKDFR</sequence>
<evidence type="ECO:0000256" key="2">
    <source>
        <dbReference type="ARBA" id="ARBA00022475"/>
    </source>
</evidence>
<dbReference type="GO" id="GO:0005886">
    <property type="term" value="C:plasma membrane"/>
    <property type="evidence" value="ECO:0007669"/>
    <property type="project" value="UniProtKB-SubCell"/>
</dbReference>
<dbReference type="SUPFAM" id="SSF53448">
    <property type="entry name" value="Nucleotide-diphospho-sugar transferases"/>
    <property type="match status" value="1"/>
</dbReference>
<reference evidence="8" key="1">
    <citation type="submission" date="2020-04" db="EMBL/GenBank/DDBJ databases">
        <authorList>
            <person name="Chiriac C."/>
            <person name="Salcher M."/>
            <person name="Ghai R."/>
            <person name="Kavagutti S V."/>
        </authorList>
    </citation>
    <scope>NUCLEOTIDE SEQUENCE</scope>
</reference>
<dbReference type="InterPro" id="IPR029044">
    <property type="entry name" value="Nucleotide-diphossugar_trans"/>
</dbReference>
<keyword evidence="3" id="KW-0328">Glycosyltransferase</keyword>
<evidence type="ECO:0000259" key="7">
    <source>
        <dbReference type="Pfam" id="PF00535"/>
    </source>
</evidence>
<proteinExistence type="predicted"/>
<comment type="subcellular location">
    <subcellularLocation>
        <location evidence="1">Cell membrane</location>
    </subcellularLocation>
</comment>
<dbReference type="EMBL" id="LR796734">
    <property type="protein sequence ID" value="CAB4163008.1"/>
    <property type="molecule type" value="Genomic_DNA"/>
</dbReference>
<gene>
    <name evidence="8" type="ORF">UFOVP787_225</name>
</gene>